<evidence type="ECO:0000313" key="1">
    <source>
        <dbReference type="EMBL" id="MPC42908.1"/>
    </source>
</evidence>
<comment type="caution">
    <text evidence="1">The sequence shown here is derived from an EMBL/GenBank/DDBJ whole genome shotgun (WGS) entry which is preliminary data.</text>
</comment>
<gene>
    <name evidence="1" type="ORF">E2C01_036541</name>
</gene>
<evidence type="ECO:0000313" key="2">
    <source>
        <dbReference type="Proteomes" id="UP000324222"/>
    </source>
</evidence>
<proteinExistence type="predicted"/>
<keyword evidence="2" id="KW-1185">Reference proteome</keyword>
<reference evidence="1 2" key="1">
    <citation type="submission" date="2019-05" db="EMBL/GenBank/DDBJ databases">
        <title>Another draft genome of Portunus trituberculatus and its Hox gene families provides insights of decapod evolution.</title>
        <authorList>
            <person name="Jeong J.-H."/>
            <person name="Song I."/>
            <person name="Kim S."/>
            <person name="Choi T."/>
            <person name="Kim D."/>
            <person name="Ryu S."/>
            <person name="Kim W."/>
        </authorList>
    </citation>
    <scope>NUCLEOTIDE SEQUENCE [LARGE SCALE GENOMIC DNA]</scope>
    <source>
        <tissue evidence="1">Muscle</tissue>
    </source>
</reference>
<name>A0A5B7FCR8_PORTR</name>
<dbReference type="AlphaFoldDB" id="A0A5B7FCR8"/>
<organism evidence="1 2">
    <name type="scientific">Portunus trituberculatus</name>
    <name type="common">Swimming crab</name>
    <name type="synonym">Neptunus trituberculatus</name>
    <dbReference type="NCBI Taxonomy" id="210409"/>
    <lineage>
        <taxon>Eukaryota</taxon>
        <taxon>Metazoa</taxon>
        <taxon>Ecdysozoa</taxon>
        <taxon>Arthropoda</taxon>
        <taxon>Crustacea</taxon>
        <taxon>Multicrustacea</taxon>
        <taxon>Malacostraca</taxon>
        <taxon>Eumalacostraca</taxon>
        <taxon>Eucarida</taxon>
        <taxon>Decapoda</taxon>
        <taxon>Pleocyemata</taxon>
        <taxon>Brachyura</taxon>
        <taxon>Eubrachyura</taxon>
        <taxon>Portunoidea</taxon>
        <taxon>Portunidae</taxon>
        <taxon>Portuninae</taxon>
        <taxon>Portunus</taxon>
    </lineage>
</organism>
<sequence>MVMGGEEGGGAVVVVVVAVMVVVVEGGREAGVVAVIDEPNYPGRLEASGPRRGERGTLRWEE</sequence>
<accession>A0A5B7FCR8</accession>
<dbReference type="Proteomes" id="UP000324222">
    <property type="component" value="Unassembled WGS sequence"/>
</dbReference>
<dbReference type="EMBL" id="VSRR010005610">
    <property type="protein sequence ID" value="MPC42908.1"/>
    <property type="molecule type" value="Genomic_DNA"/>
</dbReference>
<protein>
    <submittedName>
        <fullName evidence="1">Uncharacterized protein</fullName>
    </submittedName>
</protein>